<dbReference type="SUPFAM" id="SSF55961">
    <property type="entry name" value="Bet v1-like"/>
    <property type="match status" value="1"/>
</dbReference>
<protein>
    <recommendedName>
        <fullName evidence="3">Polyketide cyclase / dehydrase and lipid transport</fullName>
    </recommendedName>
</protein>
<dbReference type="Proteomes" id="UP001143463">
    <property type="component" value="Unassembled WGS sequence"/>
</dbReference>
<dbReference type="EMBL" id="BSFQ01000002">
    <property type="protein sequence ID" value="GLL09677.1"/>
    <property type="molecule type" value="Genomic_DNA"/>
</dbReference>
<dbReference type="Pfam" id="PF10604">
    <property type="entry name" value="Polyketide_cyc2"/>
    <property type="match status" value="1"/>
</dbReference>
<gene>
    <name evidence="1" type="ORF">GCM10017577_08170</name>
</gene>
<name>A0A9W6KX50_9PSEU</name>
<evidence type="ECO:0008006" key="3">
    <source>
        <dbReference type="Google" id="ProtNLM"/>
    </source>
</evidence>
<evidence type="ECO:0000313" key="1">
    <source>
        <dbReference type="EMBL" id="GLL09677.1"/>
    </source>
</evidence>
<dbReference type="AlphaFoldDB" id="A0A9W6KX50"/>
<dbReference type="RefSeq" id="WP_037039963.1">
    <property type="nucleotide sequence ID" value="NZ_BAAAUZ010000013.1"/>
</dbReference>
<dbReference type="InterPro" id="IPR023393">
    <property type="entry name" value="START-like_dom_sf"/>
</dbReference>
<dbReference type="CDD" id="cd07821">
    <property type="entry name" value="PYR_PYL_RCAR_like"/>
    <property type="match status" value="1"/>
</dbReference>
<proteinExistence type="predicted"/>
<reference evidence="1" key="2">
    <citation type="submission" date="2023-01" db="EMBL/GenBank/DDBJ databases">
        <authorList>
            <person name="Sun Q."/>
            <person name="Evtushenko L."/>
        </authorList>
    </citation>
    <scope>NUCLEOTIDE SEQUENCE</scope>
    <source>
        <strain evidence="1">VKM Ac-1069</strain>
    </source>
</reference>
<sequence>MPSLRSHVVIDAAPDAVWKVVSDSANVADWFPAMDGSTGDGTRRTVVLRGGATLEEVVVTSDPELRRFQYRAIGGDLAVEHHLGTIDVIELGPDRSIVVYSTEIEPETLAVPFEAAISEAVRTLPQHVR</sequence>
<dbReference type="InterPro" id="IPR019587">
    <property type="entry name" value="Polyketide_cyclase/dehydratase"/>
</dbReference>
<organism evidence="1 2">
    <name type="scientific">Pseudonocardia halophobica</name>
    <dbReference type="NCBI Taxonomy" id="29401"/>
    <lineage>
        <taxon>Bacteria</taxon>
        <taxon>Bacillati</taxon>
        <taxon>Actinomycetota</taxon>
        <taxon>Actinomycetes</taxon>
        <taxon>Pseudonocardiales</taxon>
        <taxon>Pseudonocardiaceae</taxon>
        <taxon>Pseudonocardia</taxon>
    </lineage>
</organism>
<keyword evidence="2" id="KW-1185">Reference proteome</keyword>
<comment type="caution">
    <text evidence="1">The sequence shown here is derived from an EMBL/GenBank/DDBJ whole genome shotgun (WGS) entry which is preliminary data.</text>
</comment>
<reference evidence="1" key="1">
    <citation type="journal article" date="2014" name="Int. J. Syst. Evol. Microbiol.">
        <title>Complete genome sequence of Corynebacterium casei LMG S-19264T (=DSM 44701T), isolated from a smear-ripened cheese.</title>
        <authorList>
            <consortium name="US DOE Joint Genome Institute (JGI-PGF)"/>
            <person name="Walter F."/>
            <person name="Albersmeier A."/>
            <person name="Kalinowski J."/>
            <person name="Ruckert C."/>
        </authorList>
    </citation>
    <scope>NUCLEOTIDE SEQUENCE</scope>
    <source>
        <strain evidence="1">VKM Ac-1069</strain>
    </source>
</reference>
<evidence type="ECO:0000313" key="2">
    <source>
        <dbReference type="Proteomes" id="UP001143463"/>
    </source>
</evidence>
<accession>A0A9W6KX50</accession>
<dbReference type="Gene3D" id="3.30.530.20">
    <property type="match status" value="1"/>
</dbReference>